<dbReference type="GO" id="GO:0060828">
    <property type="term" value="P:regulation of canonical Wnt signaling pathway"/>
    <property type="evidence" value="ECO:0007669"/>
    <property type="project" value="InterPro"/>
</dbReference>
<dbReference type="Proteomes" id="UP000663834">
    <property type="component" value="Unassembled WGS sequence"/>
</dbReference>
<gene>
    <name evidence="10" type="ORF">BYL167_LOCUS62891</name>
    <name evidence="3" type="ORF">CJN711_LOCUS8718</name>
    <name evidence="12" type="ORF">GIL414_LOCUS71438</name>
    <name evidence="4" type="ORF">KQP761_LOCUS23710</name>
    <name evidence="5" type="ORF">MBJ925_LOCUS13509</name>
    <name evidence="9" type="ORF">OVN521_LOCUS1028</name>
    <name evidence="11" type="ORF">SMN809_LOCUS67903</name>
    <name evidence="8" type="ORF">UXM345_LOCUS615</name>
    <name evidence="6" type="ORF">WKI299_LOCUS13046</name>
    <name evidence="7" type="ORF">XDN619_LOCUS23581</name>
</gene>
<evidence type="ECO:0000313" key="5">
    <source>
        <dbReference type="EMBL" id="CAF2053192.1"/>
    </source>
</evidence>
<evidence type="ECO:0000259" key="2">
    <source>
        <dbReference type="Pfam" id="PF05303"/>
    </source>
</evidence>
<dbReference type="Proteomes" id="UP000663866">
    <property type="component" value="Unassembled WGS sequence"/>
</dbReference>
<keyword evidence="14" id="KW-1185">Reference proteome</keyword>
<dbReference type="EMBL" id="CAJOBH010235514">
    <property type="protein sequence ID" value="CAF5088966.1"/>
    <property type="molecule type" value="Genomic_DNA"/>
</dbReference>
<dbReference type="Proteomes" id="UP000681967">
    <property type="component" value="Unassembled WGS sequence"/>
</dbReference>
<dbReference type="Proteomes" id="UP000663855">
    <property type="component" value="Unassembled WGS sequence"/>
</dbReference>
<dbReference type="EMBL" id="CAJNOV010003227">
    <property type="protein sequence ID" value="CAF1134162.1"/>
    <property type="molecule type" value="Genomic_DNA"/>
</dbReference>
<evidence type="ECO:0000313" key="8">
    <source>
        <dbReference type="EMBL" id="CAF3727578.1"/>
    </source>
</evidence>
<dbReference type="Gene3D" id="3.30.2280.10">
    <property type="entry name" value="Hypothetical protein (hspc210)"/>
    <property type="match status" value="1"/>
</dbReference>
<dbReference type="EMBL" id="CAJOBF010000027">
    <property type="protein sequence ID" value="CAF3727578.1"/>
    <property type="molecule type" value="Genomic_DNA"/>
</dbReference>
<evidence type="ECO:0000313" key="9">
    <source>
        <dbReference type="EMBL" id="CAF3749228.1"/>
    </source>
</evidence>
<dbReference type="Proteomes" id="UP000676336">
    <property type="component" value="Unassembled WGS sequence"/>
</dbReference>
<dbReference type="EMBL" id="CAJOBI010316287">
    <property type="protein sequence ID" value="CAF5177463.1"/>
    <property type="molecule type" value="Genomic_DNA"/>
</dbReference>
<dbReference type="Proteomes" id="UP000663887">
    <property type="component" value="Unassembled WGS sequence"/>
</dbReference>
<dbReference type="InterPro" id="IPR037395">
    <property type="entry name" value="GSKIP"/>
</dbReference>
<feature type="domain" description="GSKIP" evidence="2">
    <location>
        <begin position="13"/>
        <end position="110"/>
    </location>
</feature>
<name>A0A818WL69_9BILA</name>
<dbReference type="GO" id="GO:0051018">
    <property type="term" value="F:protein kinase A binding"/>
    <property type="evidence" value="ECO:0007669"/>
    <property type="project" value="TreeGrafter"/>
</dbReference>
<evidence type="ECO:0000313" key="12">
    <source>
        <dbReference type="EMBL" id="CAF5186871.1"/>
    </source>
</evidence>
<dbReference type="EMBL" id="CAJNRG010010761">
    <property type="protein sequence ID" value="CAF2125208.1"/>
    <property type="molecule type" value="Genomic_DNA"/>
</dbReference>
<evidence type="ECO:0000313" key="10">
    <source>
        <dbReference type="EMBL" id="CAF5088966.1"/>
    </source>
</evidence>
<evidence type="ECO:0000313" key="3">
    <source>
        <dbReference type="EMBL" id="CAF1134162.1"/>
    </source>
</evidence>
<dbReference type="Proteomes" id="UP000663856">
    <property type="component" value="Unassembled WGS sequence"/>
</dbReference>
<evidence type="ECO:0000313" key="13">
    <source>
        <dbReference type="Proteomes" id="UP000663842"/>
    </source>
</evidence>
<dbReference type="Proteomes" id="UP000663824">
    <property type="component" value="Unassembled WGS sequence"/>
</dbReference>
<dbReference type="Proteomes" id="UP000681720">
    <property type="component" value="Unassembled WGS sequence"/>
</dbReference>
<evidence type="ECO:0000313" key="14">
    <source>
        <dbReference type="Proteomes" id="UP000663866"/>
    </source>
</evidence>
<comment type="similarity">
    <text evidence="1">Belongs to the GSKIP family.</text>
</comment>
<dbReference type="EMBL" id="CAJNOW010012788">
    <property type="protein sequence ID" value="CAF1613879.1"/>
    <property type="molecule type" value="Genomic_DNA"/>
</dbReference>
<comment type="caution">
    <text evidence="8">The sequence shown here is derived from an EMBL/GenBank/DDBJ whole genome shotgun (WGS) entry which is preliminary data.</text>
</comment>
<evidence type="ECO:0000313" key="11">
    <source>
        <dbReference type="EMBL" id="CAF5177463.1"/>
    </source>
</evidence>
<dbReference type="InterPro" id="IPR007967">
    <property type="entry name" value="GSKIP_dom"/>
</dbReference>
<dbReference type="GO" id="GO:0005737">
    <property type="term" value="C:cytoplasm"/>
    <property type="evidence" value="ECO:0007669"/>
    <property type="project" value="TreeGrafter"/>
</dbReference>
<accession>A0A818WL69</accession>
<evidence type="ECO:0000256" key="1">
    <source>
        <dbReference type="ARBA" id="ARBA00009571"/>
    </source>
</evidence>
<dbReference type="Pfam" id="PF05303">
    <property type="entry name" value="GSKIP_dom"/>
    <property type="match status" value="1"/>
</dbReference>
<protein>
    <recommendedName>
        <fullName evidence="2">GSKIP domain-containing protein</fullName>
    </recommendedName>
</protein>
<evidence type="ECO:0000313" key="7">
    <source>
        <dbReference type="EMBL" id="CAF2125208.1"/>
    </source>
</evidence>
<reference evidence="8" key="1">
    <citation type="submission" date="2021-02" db="EMBL/GenBank/DDBJ databases">
        <authorList>
            <person name="Nowell W R."/>
        </authorList>
    </citation>
    <scope>NUCLEOTIDE SEQUENCE</scope>
</reference>
<dbReference type="OrthoDB" id="5804279at2759"/>
<dbReference type="EMBL" id="CAJNRE010006201">
    <property type="protein sequence ID" value="CAF2053192.1"/>
    <property type="molecule type" value="Genomic_DNA"/>
</dbReference>
<dbReference type="SUPFAM" id="SSF103107">
    <property type="entry name" value="Hypothetical protein c14orf129, hspc210"/>
    <property type="match status" value="1"/>
</dbReference>
<dbReference type="EMBL" id="CAJNRF010004980">
    <property type="protein sequence ID" value="CAF2066029.1"/>
    <property type="molecule type" value="Genomic_DNA"/>
</dbReference>
<dbReference type="PANTHER" id="PTHR12490">
    <property type="entry name" value="GSK3B-INTERACTING PROTEIN"/>
    <property type="match status" value="1"/>
</dbReference>
<dbReference type="EMBL" id="CAJOBJ010334295">
    <property type="protein sequence ID" value="CAF5186871.1"/>
    <property type="molecule type" value="Genomic_DNA"/>
</dbReference>
<evidence type="ECO:0000313" key="4">
    <source>
        <dbReference type="EMBL" id="CAF1613879.1"/>
    </source>
</evidence>
<dbReference type="InterPro" id="IPR023231">
    <property type="entry name" value="GSKIP_dom_sf"/>
</dbReference>
<sequence>MNKIAGEQGDFLAEAQLALDDLGDGIVAVKTLSSRLNNPEDISKAYLNIKSNADVEFCIELTQEGYRIVGYHFDDNNQSSTNYYESLQALLTNESKSYVDSFARSLQQKLFAAQTKLQQNQDKDDDEYLQ</sequence>
<dbReference type="AlphaFoldDB" id="A0A818WL69"/>
<proteinExistence type="inferred from homology"/>
<evidence type="ECO:0000313" key="6">
    <source>
        <dbReference type="EMBL" id="CAF2066029.1"/>
    </source>
</evidence>
<dbReference type="PANTHER" id="PTHR12490:SF4">
    <property type="entry name" value="GSK3B-INTERACTING PROTEIN"/>
    <property type="match status" value="1"/>
</dbReference>
<organism evidence="8 13">
    <name type="scientific">Rotaria magnacalcarata</name>
    <dbReference type="NCBI Taxonomy" id="392030"/>
    <lineage>
        <taxon>Eukaryota</taxon>
        <taxon>Metazoa</taxon>
        <taxon>Spiralia</taxon>
        <taxon>Gnathifera</taxon>
        <taxon>Rotifera</taxon>
        <taxon>Eurotatoria</taxon>
        <taxon>Bdelloidea</taxon>
        <taxon>Philodinida</taxon>
        <taxon>Philodinidae</taxon>
        <taxon>Rotaria</taxon>
    </lineage>
</organism>
<dbReference type="EMBL" id="CAJOBG010000063">
    <property type="protein sequence ID" value="CAF3749228.1"/>
    <property type="molecule type" value="Genomic_DNA"/>
</dbReference>
<dbReference type="Proteomes" id="UP000663842">
    <property type="component" value="Unassembled WGS sequence"/>
</dbReference>
<dbReference type="GO" id="GO:0019207">
    <property type="term" value="F:kinase regulator activity"/>
    <property type="evidence" value="ECO:0007669"/>
    <property type="project" value="TreeGrafter"/>
</dbReference>